<dbReference type="GO" id="GO:0004674">
    <property type="term" value="F:protein serine/threonine kinase activity"/>
    <property type="evidence" value="ECO:0007669"/>
    <property type="project" value="TreeGrafter"/>
</dbReference>
<keyword evidence="9" id="KW-1185">Reference proteome</keyword>
<evidence type="ECO:0000259" key="7">
    <source>
        <dbReference type="PROSITE" id="PS50011"/>
    </source>
</evidence>
<dbReference type="InterPro" id="IPR000719">
    <property type="entry name" value="Prot_kinase_dom"/>
</dbReference>
<evidence type="ECO:0000256" key="5">
    <source>
        <dbReference type="ARBA" id="ARBA00022840"/>
    </source>
</evidence>
<dbReference type="SUPFAM" id="SSF56112">
    <property type="entry name" value="Protein kinase-like (PK-like)"/>
    <property type="match status" value="1"/>
</dbReference>
<gene>
    <name evidence="8" type="ORF">Cni_G02266</name>
</gene>
<keyword evidence="3 6" id="KW-0547">Nucleotide-binding</keyword>
<keyword evidence="2" id="KW-0808">Transferase</keyword>
<dbReference type="PROSITE" id="PS00107">
    <property type="entry name" value="PROTEIN_KINASE_ATP"/>
    <property type="match status" value="1"/>
</dbReference>
<dbReference type="PROSITE" id="PS50011">
    <property type="entry name" value="PROTEIN_KINASE_DOM"/>
    <property type="match status" value="1"/>
</dbReference>
<evidence type="ECO:0000256" key="6">
    <source>
        <dbReference type="PROSITE-ProRule" id="PRU10141"/>
    </source>
</evidence>
<dbReference type="InterPro" id="IPR011009">
    <property type="entry name" value="Kinase-like_dom_sf"/>
</dbReference>
<evidence type="ECO:0000256" key="2">
    <source>
        <dbReference type="ARBA" id="ARBA00022679"/>
    </source>
</evidence>
<evidence type="ECO:0000256" key="1">
    <source>
        <dbReference type="ARBA" id="ARBA00010886"/>
    </source>
</evidence>
<evidence type="ECO:0000313" key="8">
    <source>
        <dbReference type="EMBL" id="WOK93566.1"/>
    </source>
</evidence>
<protein>
    <recommendedName>
        <fullName evidence="7">Protein kinase domain-containing protein</fullName>
    </recommendedName>
</protein>
<comment type="similarity">
    <text evidence="1">Belongs to the protein kinase superfamily. NEK Ser/Thr protein kinase family. NIMA subfamily.</text>
</comment>
<dbReference type="InterPro" id="IPR050660">
    <property type="entry name" value="NEK_Ser/Thr_kinase"/>
</dbReference>
<dbReference type="PANTHER" id="PTHR43671:SF66">
    <property type="entry name" value="SERINE_THREONINE-PROTEIN KINASE NEK2"/>
    <property type="match status" value="1"/>
</dbReference>
<dbReference type="Pfam" id="PF00069">
    <property type="entry name" value="Pkinase"/>
    <property type="match status" value="1"/>
</dbReference>
<dbReference type="Gene3D" id="3.30.200.20">
    <property type="entry name" value="Phosphorylase Kinase, domain 1"/>
    <property type="match status" value="1"/>
</dbReference>
<accession>A0AAQ3JRU5</accession>
<evidence type="ECO:0000313" key="9">
    <source>
        <dbReference type="Proteomes" id="UP001327560"/>
    </source>
</evidence>
<dbReference type="PANTHER" id="PTHR43671">
    <property type="entry name" value="SERINE/THREONINE-PROTEIN KINASE NEK"/>
    <property type="match status" value="1"/>
</dbReference>
<keyword evidence="5 6" id="KW-0067">ATP-binding</keyword>
<evidence type="ECO:0000256" key="3">
    <source>
        <dbReference type="ARBA" id="ARBA00022741"/>
    </source>
</evidence>
<proteinExistence type="inferred from homology"/>
<dbReference type="InterPro" id="IPR017441">
    <property type="entry name" value="Protein_kinase_ATP_BS"/>
</dbReference>
<feature type="domain" description="Protein kinase" evidence="7">
    <location>
        <begin position="36"/>
        <end position="127"/>
    </location>
</feature>
<dbReference type="GO" id="GO:0005524">
    <property type="term" value="F:ATP binding"/>
    <property type="evidence" value="ECO:0007669"/>
    <property type="project" value="UniProtKB-UniRule"/>
</dbReference>
<organism evidence="8 9">
    <name type="scientific">Canna indica</name>
    <name type="common">Indian-shot</name>
    <dbReference type="NCBI Taxonomy" id="4628"/>
    <lineage>
        <taxon>Eukaryota</taxon>
        <taxon>Viridiplantae</taxon>
        <taxon>Streptophyta</taxon>
        <taxon>Embryophyta</taxon>
        <taxon>Tracheophyta</taxon>
        <taxon>Spermatophyta</taxon>
        <taxon>Magnoliopsida</taxon>
        <taxon>Liliopsida</taxon>
        <taxon>Zingiberales</taxon>
        <taxon>Cannaceae</taxon>
        <taxon>Canna</taxon>
    </lineage>
</organism>
<name>A0AAQ3JRU5_9LILI</name>
<dbReference type="AlphaFoldDB" id="A0AAQ3JRU5"/>
<dbReference type="EMBL" id="CP136890">
    <property type="protein sequence ID" value="WOK93566.1"/>
    <property type="molecule type" value="Genomic_DNA"/>
</dbReference>
<evidence type="ECO:0000256" key="4">
    <source>
        <dbReference type="ARBA" id="ARBA00022777"/>
    </source>
</evidence>
<keyword evidence="4" id="KW-0418">Kinase</keyword>
<reference evidence="8 9" key="1">
    <citation type="submission" date="2023-10" db="EMBL/GenBank/DDBJ databases">
        <title>Chromosome-scale genome assembly provides insights into flower coloration mechanisms of Canna indica.</title>
        <authorList>
            <person name="Li C."/>
        </authorList>
    </citation>
    <scope>NUCLEOTIDE SEQUENCE [LARGE SCALE GENOMIC DNA]</scope>
    <source>
        <tissue evidence="8">Flower</tissue>
    </source>
</reference>
<dbReference type="Proteomes" id="UP001327560">
    <property type="component" value="Chromosome 1"/>
</dbReference>
<feature type="binding site" evidence="6">
    <location>
        <position position="65"/>
    </location>
    <ligand>
        <name>ATP</name>
        <dbReference type="ChEBI" id="CHEBI:30616"/>
    </ligand>
</feature>
<sequence>MADVEGPDDTAGGGDGGACDIYICVVVRGGFKMEQYEVFEQIGKGAFGSALLMRHKVENKRYVLKKIRLARQTDRCRRSTHQEMELISKARIPFIVEYKDSWVKKVVKTEGINYQDLLSESIVNETS</sequence>